<reference evidence="1 2" key="1">
    <citation type="submission" date="2018-06" db="EMBL/GenBank/DDBJ databases">
        <title>Fusarium incarnatum-equiseti species complex species 28.</title>
        <authorList>
            <person name="Gardiner D.M."/>
        </authorList>
    </citation>
    <scope>NUCLEOTIDE SEQUENCE [LARGE SCALE GENOMIC DNA]</scope>
    <source>
        <strain evidence="1 2">FIESC_28</strain>
    </source>
</reference>
<evidence type="ECO:0000313" key="1">
    <source>
        <dbReference type="EMBL" id="RBR20082.1"/>
    </source>
</evidence>
<dbReference type="RefSeq" id="XP_031016391.1">
    <property type="nucleotide sequence ID" value="XM_031159508.1"/>
</dbReference>
<gene>
    <name evidence="1" type="ORF">FIESC28_05361</name>
</gene>
<name>A0A366RTF9_9HYPO</name>
<dbReference type="GeneID" id="41994804"/>
<dbReference type="EMBL" id="QKXC01000108">
    <property type="protein sequence ID" value="RBR20082.1"/>
    <property type="molecule type" value="Genomic_DNA"/>
</dbReference>
<keyword evidence="2" id="KW-1185">Reference proteome</keyword>
<evidence type="ECO:0000313" key="2">
    <source>
        <dbReference type="Proteomes" id="UP000253153"/>
    </source>
</evidence>
<protein>
    <submittedName>
        <fullName evidence="1">Uncharacterized protein</fullName>
    </submittedName>
</protein>
<sequence>MSNQVPNQMEEDEQPYCIWHPDLATEETYRALALKFPSMRYQVGRACATAGYYDLYKELDLLPEVSIAEEARESHTEGGKLIYDEIMGCKSRYAIMNDCKREVETYEDDYEYPAYLNGDTEVRWRLKARQKLSRDELQDLLPCIKEDMHLDIEKQEVDEEHGTLSNEEAKLLWQPLPQDLPTVKKTLLLQMAAYDGNIERFARLAGGGRTLSQLDLECVERGILHHSMFARWWADQVKEDTVYAKAVPHITWIQEPIIARRIMVNDYAYFEKRWPAGDPKPYIIWWPLRPDAQFLLFLLEKCPEITMQTAAAAIVCDYDHVYAAADPEPSTDLWEVASYSTNPFYREDQEKRAKEKNFDLGWNGWKDLMPLYRQCDLMKTREFTVLEPYEGGIRDTVGQYEVPTIYEKIVNTGDVQVKVWEGVGRVSSVN</sequence>
<organism evidence="1 2">
    <name type="scientific">Fusarium coffeatum</name>
    <dbReference type="NCBI Taxonomy" id="231269"/>
    <lineage>
        <taxon>Eukaryota</taxon>
        <taxon>Fungi</taxon>
        <taxon>Dikarya</taxon>
        <taxon>Ascomycota</taxon>
        <taxon>Pezizomycotina</taxon>
        <taxon>Sordariomycetes</taxon>
        <taxon>Hypocreomycetidae</taxon>
        <taxon>Hypocreales</taxon>
        <taxon>Nectriaceae</taxon>
        <taxon>Fusarium</taxon>
        <taxon>Fusarium incarnatum-equiseti species complex</taxon>
    </lineage>
</organism>
<comment type="caution">
    <text evidence="1">The sequence shown here is derived from an EMBL/GenBank/DDBJ whole genome shotgun (WGS) entry which is preliminary data.</text>
</comment>
<dbReference type="Proteomes" id="UP000253153">
    <property type="component" value="Unassembled WGS sequence"/>
</dbReference>
<proteinExistence type="predicted"/>
<dbReference type="AlphaFoldDB" id="A0A366RTF9"/>
<accession>A0A366RTF9</accession>
<dbReference type="OrthoDB" id="4360026at2759"/>